<evidence type="ECO:0000313" key="2">
    <source>
        <dbReference type="EMBL" id="CBS85541.1"/>
    </source>
</evidence>
<accession>G7Z7W0</accession>
<name>G7Z7W0_AZOL4</name>
<dbReference type="HOGENOM" id="CLU_2520500_0_0_5"/>
<keyword evidence="3" id="KW-1185">Reference proteome</keyword>
<dbReference type="EMBL" id="FQ311868">
    <property type="protein sequence ID" value="CBS85541.1"/>
    <property type="molecule type" value="Genomic_DNA"/>
</dbReference>
<dbReference type="STRING" id="862719.AZOLI_0123"/>
<sequence>MQIAACAAVTAAGRSGNGATRLPRPSDPNGLPLFPPRRAGQTMRRVSRGEPAAGPIGHGGEMWHRQRLHWEGRRRAAARKRQRG</sequence>
<evidence type="ECO:0000256" key="1">
    <source>
        <dbReference type="SAM" id="MobiDB-lite"/>
    </source>
</evidence>
<proteinExistence type="predicted"/>
<gene>
    <name evidence="2" type="ordered locus">AZOLI_0123</name>
</gene>
<protein>
    <submittedName>
        <fullName evidence="2">Uncharacterized protein</fullName>
    </submittedName>
</protein>
<feature type="region of interest" description="Disordered" evidence="1">
    <location>
        <begin position="1"/>
        <end position="64"/>
    </location>
</feature>
<dbReference type="KEGG" id="ali:AZOLI_0123"/>
<dbReference type="AlphaFoldDB" id="G7Z7W0"/>
<evidence type="ECO:0000313" key="3">
    <source>
        <dbReference type="Proteomes" id="UP000005667"/>
    </source>
</evidence>
<reference evidence="3" key="1">
    <citation type="journal article" date="2011" name="PLoS Genet.">
        <title>Azospirillum genomes reveal transition of bacteria from aquatic to terrestrial environments.</title>
        <authorList>
            <person name="Wisniewski-Dye F."/>
            <person name="Borziak K."/>
            <person name="Khalsa-Moyers G."/>
            <person name="Alexandre G."/>
            <person name="Sukharnikov L.O."/>
            <person name="Wuichet K."/>
            <person name="Hurst G.B."/>
            <person name="McDonald W.H."/>
            <person name="Robertson J.S."/>
            <person name="Barbe V."/>
            <person name="Calteau A."/>
            <person name="Rouy Z."/>
            <person name="Mangenot S."/>
            <person name="Prigent-Combaret C."/>
            <person name="Normand P."/>
            <person name="Boyer M."/>
            <person name="Siguier P."/>
            <person name="Dessaux Y."/>
            <person name="Elmerich C."/>
            <person name="Condemine G."/>
            <person name="Krishnen G."/>
            <person name="Kennedy I."/>
            <person name="Paterson A.H."/>
            <person name="Gonzalez V."/>
            <person name="Mavingui P."/>
            <person name="Zhulin I.B."/>
        </authorList>
    </citation>
    <scope>NUCLEOTIDE SEQUENCE [LARGE SCALE GENOMIC DNA]</scope>
    <source>
        <strain evidence="3">4B</strain>
    </source>
</reference>
<dbReference type="Proteomes" id="UP000005667">
    <property type="component" value="Chromosome"/>
</dbReference>
<organism evidence="2 3">
    <name type="scientific">Azospirillum lipoferum (strain 4B)</name>
    <dbReference type="NCBI Taxonomy" id="862719"/>
    <lineage>
        <taxon>Bacteria</taxon>
        <taxon>Pseudomonadati</taxon>
        <taxon>Pseudomonadota</taxon>
        <taxon>Alphaproteobacteria</taxon>
        <taxon>Rhodospirillales</taxon>
        <taxon>Azospirillaceae</taxon>
        <taxon>Azospirillum</taxon>
    </lineage>
</organism>